<dbReference type="GO" id="GO:0019867">
    <property type="term" value="C:outer membrane"/>
    <property type="evidence" value="ECO:0007669"/>
    <property type="project" value="InterPro"/>
</dbReference>
<dbReference type="OrthoDB" id="9798935at2"/>
<keyword evidence="1" id="KW-0732">Signal</keyword>
<reference evidence="3 4" key="1">
    <citation type="journal article" date="2017" name="Genome Announc.">
        <title>Draft Genome Sequence of Romboutsia maritimum sp. nov. Strain CCRI-22766(T), Isolated from Coastal Estuarine Mud.</title>
        <authorList>
            <person name="Maheux A.F."/>
            <person name="Boudreau D.K."/>
            <person name="Berube E."/>
            <person name="Boissinot M."/>
            <person name="Raymond F."/>
            <person name="Brodeur S."/>
            <person name="Corbeil J."/>
            <person name="Brightwell G."/>
            <person name="Broda D."/>
            <person name="Omar R.F."/>
            <person name="Bergeron M.G."/>
        </authorList>
    </citation>
    <scope>NUCLEOTIDE SEQUENCE [LARGE SCALE GENOMIC DNA]</scope>
    <source>
        <strain evidence="3 4">CCRI-22766</strain>
    </source>
</reference>
<name>A0A371IU28_9FIRM</name>
<sequence>MNLSKSKKIKLSALAGILSVGILTTGYSKMNKEVVLVVDGKKQILSTFKTNVGELLEEEKVKYDENDIVNLKLDTKLSNGIKVEVIDVEEKTIKESKEVPFEVDIVEDSDLDKGKTSVQNEGRMGKNELVYKVIYHNGKKVEKKFVEELVSIKPSNKIVKKGTKEEVQVASSRGENTRTITTASVKSTPRTDKTISVVATAYTGHSVTSTGTIPKWGTIAVDPSVIPYGSKVYIPSLNKTFIAEDCGGAIKGNKIDIYMGDESSVNSWGRQTIEIQILG</sequence>
<dbReference type="Proteomes" id="UP000243494">
    <property type="component" value="Unassembled WGS sequence"/>
</dbReference>
<dbReference type="InterPro" id="IPR007137">
    <property type="entry name" value="DUF348"/>
</dbReference>
<comment type="caution">
    <text evidence="3">The sequence shown here is derived from an EMBL/GenBank/DDBJ whole genome shotgun (WGS) entry which is preliminary data.</text>
</comment>
<evidence type="ECO:0000313" key="3">
    <source>
        <dbReference type="EMBL" id="RDY23994.1"/>
    </source>
</evidence>
<dbReference type="InterPro" id="IPR011098">
    <property type="entry name" value="G5_dom"/>
</dbReference>
<feature type="domain" description="G5" evidence="2">
    <location>
        <begin position="85"/>
        <end position="165"/>
    </location>
</feature>
<dbReference type="SMART" id="SM01208">
    <property type="entry name" value="G5"/>
    <property type="match status" value="1"/>
</dbReference>
<dbReference type="RefSeq" id="WP_095405744.1">
    <property type="nucleotide sequence ID" value="NZ_NOJZ02000006.1"/>
</dbReference>
<protein>
    <submittedName>
        <fullName evidence="3">DUF348 domain-containing protein</fullName>
    </submittedName>
</protein>
<dbReference type="InterPro" id="IPR059180">
    <property type="entry name" value="3D_YorM"/>
</dbReference>
<dbReference type="PANTHER" id="PTHR39160:SF4">
    <property type="entry name" value="RESUSCITATION-PROMOTING FACTOR RPFB"/>
    <property type="match status" value="1"/>
</dbReference>
<dbReference type="Gene3D" id="2.20.230.10">
    <property type="entry name" value="Resuscitation-promoting factor rpfb"/>
    <property type="match status" value="1"/>
</dbReference>
<dbReference type="InterPro" id="IPR010611">
    <property type="entry name" value="3D_dom"/>
</dbReference>
<dbReference type="EMBL" id="NOJZ02000006">
    <property type="protein sequence ID" value="RDY23994.1"/>
    <property type="molecule type" value="Genomic_DNA"/>
</dbReference>
<dbReference type="AlphaFoldDB" id="A0A371IU28"/>
<dbReference type="Pfam" id="PF03990">
    <property type="entry name" value="DUF348"/>
    <property type="match status" value="1"/>
</dbReference>
<dbReference type="Pfam" id="PF06725">
    <property type="entry name" value="3D"/>
    <property type="match status" value="1"/>
</dbReference>
<evidence type="ECO:0000259" key="2">
    <source>
        <dbReference type="PROSITE" id="PS51109"/>
    </source>
</evidence>
<gene>
    <name evidence="3" type="ORF">CHF27_005275</name>
</gene>
<dbReference type="Gene3D" id="2.40.40.10">
    <property type="entry name" value="RlpA-like domain"/>
    <property type="match status" value="1"/>
</dbReference>
<accession>A0A371IU28</accession>
<evidence type="ECO:0000313" key="4">
    <source>
        <dbReference type="Proteomes" id="UP000243494"/>
    </source>
</evidence>
<dbReference type="Pfam" id="PF07501">
    <property type="entry name" value="G5"/>
    <property type="match status" value="1"/>
</dbReference>
<dbReference type="GO" id="GO:0009254">
    <property type="term" value="P:peptidoglycan turnover"/>
    <property type="evidence" value="ECO:0007669"/>
    <property type="project" value="InterPro"/>
</dbReference>
<dbReference type="GO" id="GO:0004553">
    <property type="term" value="F:hydrolase activity, hydrolyzing O-glycosyl compounds"/>
    <property type="evidence" value="ECO:0007669"/>
    <property type="project" value="InterPro"/>
</dbReference>
<proteinExistence type="predicted"/>
<dbReference type="PROSITE" id="PS51109">
    <property type="entry name" value="G5"/>
    <property type="match status" value="1"/>
</dbReference>
<dbReference type="PANTHER" id="PTHR39160">
    <property type="entry name" value="CELL WALL-BINDING PROTEIN YOCH"/>
    <property type="match status" value="1"/>
</dbReference>
<dbReference type="InterPro" id="IPR051933">
    <property type="entry name" value="Resuscitation_pf_RpfB"/>
</dbReference>
<dbReference type="InterPro" id="IPR036908">
    <property type="entry name" value="RlpA-like_sf"/>
</dbReference>
<organism evidence="3 4">
    <name type="scientific">Romboutsia maritimum</name>
    <dbReference type="NCBI Taxonomy" id="2020948"/>
    <lineage>
        <taxon>Bacteria</taxon>
        <taxon>Bacillati</taxon>
        <taxon>Bacillota</taxon>
        <taxon>Clostridia</taxon>
        <taxon>Peptostreptococcales</taxon>
        <taxon>Peptostreptococcaceae</taxon>
        <taxon>Romboutsia</taxon>
    </lineage>
</organism>
<dbReference type="SUPFAM" id="SSF50685">
    <property type="entry name" value="Barwin-like endoglucanases"/>
    <property type="match status" value="1"/>
</dbReference>
<keyword evidence="4" id="KW-1185">Reference proteome</keyword>
<evidence type="ECO:0000256" key="1">
    <source>
        <dbReference type="ARBA" id="ARBA00022729"/>
    </source>
</evidence>
<dbReference type="CDD" id="cd14667">
    <property type="entry name" value="3D_containing_proteins"/>
    <property type="match status" value="1"/>
</dbReference>